<gene>
    <name evidence="1" type="ORF">EVAR_66954_1</name>
</gene>
<proteinExistence type="predicted"/>
<dbReference type="AlphaFoldDB" id="A0A4C1ZTE9"/>
<evidence type="ECO:0000313" key="1">
    <source>
        <dbReference type="EMBL" id="GBP91260.1"/>
    </source>
</evidence>
<protein>
    <submittedName>
        <fullName evidence="1">Uncharacterized protein</fullName>
    </submittedName>
</protein>
<organism evidence="1 2">
    <name type="scientific">Eumeta variegata</name>
    <name type="common">Bagworm moth</name>
    <name type="synonym">Eumeta japonica</name>
    <dbReference type="NCBI Taxonomy" id="151549"/>
    <lineage>
        <taxon>Eukaryota</taxon>
        <taxon>Metazoa</taxon>
        <taxon>Ecdysozoa</taxon>
        <taxon>Arthropoda</taxon>
        <taxon>Hexapoda</taxon>
        <taxon>Insecta</taxon>
        <taxon>Pterygota</taxon>
        <taxon>Neoptera</taxon>
        <taxon>Endopterygota</taxon>
        <taxon>Lepidoptera</taxon>
        <taxon>Glossata</taxon>
        <taxon>Ditrysia</taxon>
        <taxon>Tineoidea</taxon>
        <taxon>Psychidae</taxon>
        <taxon>Oiketicinae</taxon>
        <taxon>Eumeta</taxon>
    </lineage>
</organism>
<dbReference type="Proteomes" id="UP000299102">
    <property type="component" value="Unassembled WGS sequence"/>
</dbReference>
<sequence length="80" mass="9031">MMLLSLALEGGVRACCAPASPLCDCDALARRRYGPSPQYCQRDQVNQIYETYTLSSLALGTKYLHSRFWNVLSIQLRVVF</sequence>
<name>A0A4C1ZTE9_EUMVA</name>
<reference evidence="1 2" key="1">
    <citation type="journal article" date="2019" name="Commun. Biol.">
        <title>The bagworm genome reveals a unique fibroin gene that provides high tensile strength.</title>
        <authorList>
            <person name="Kono N."/>
            <person name="Nakamura H."/>
            <person name="Ohtoshi R."/>
            <person name="Tomita M."/>
            <person name="Numata K."/>
            <person name="Arakawa K."/>
        </authorList>
    </citation>
    <scope>NUCLEOTIDE SEQUENCE [LARGE SCALE GENOMIC DNA]</scope>
</reference>
<evidence type="ECO:0000313" key="2">
    <source>
        <dbReference type="Proteomes" id="UP000299102"/>
    </source>
</evidence>
<keyword evidence="2" id="KW-1185">Reference proteome</keyword>
<comment type="caution">
    <text evidence="1">The sequence shown here is derived from an EMBL/GenBank/DDBJ whole genome shotgun (WGS) entry which is preliminary data.</text>
</comment>
<dbReference type="EMBL" id="BGZK01002155">
    <property type="protein sequence ID" value="GBP91260.1"/>
    <property type="molecule type" value="Genomic_DNA"/>
</dbReference>
<accession>A0A4C1ZTE9</accession>